<dbReference type="Gene3D" id="3.10.180.10">
    <property type="entry name" value="2,3-Dihydroxybiphenyl 1,2-Dioxygenase, domain 1"/>
    <property type="match status" value="1"/>
</dbReference>
<accession>A0A1I6H4E6</accession>
<sequence>MSSFLSAVAIVVPDYDAGIAFYVNRVGFQLIEDTDMGGGKRWVLVSPSPSAQTRILLARASGETQQAAIGQQTGGRVGFFLHSDDFEADHARMTDAGVIFEEAPRYEPYGTVAVWRDPWGNRWDLLELKRKS</sequence>
<name>A0A1I6H4E6_9RHOB</name>
<keyword evidence="3" id="KW-1185">Reference proteome</keyword>
<keyword evidence="2" id="KW-0223">Dioxygenase</keyword>
<evidence type="ECO:0000313" key="3">
    <source>
        <dbReference type="Proteomes" id="UP000199658"/>
    </source>
</evidence>
<dbReference type="STRING" id="670154.SAMN04488002_2507"/>
<dbReference type="CDD" id="cd07263">
    <property type="entry name" value="VOC_like"/>
    <property type="match status" value="1"/>
</dbReference>
<evidence type="ECO:0000313" key="2">
    <source>
        <dbReference type="EMBL" id="SFR49366.1"/>
    </source>
</evidence>
<feature type="domain" description="VOC" evidence="1">
    <location>
        <begin position="3"/>
        <end position="128"/>
    </location>
</feature>
<dbReference type="AlphaFoldDB" id="A0A1I6H4E6"/>
<reference evidence="3" key="1">
    <citation type="submission" date="2016-10" db="EMBL/GenBank/DDBJ databases">
        <authorList>
            <person name="Varghese N."/>
            <person name="Submissions S."/>
        </authorList>
    </citation>
    <scope>NUCLEOTIDE SEQUENCE [LARGE SCALE GENOMIC DNA]</scope>
    <source>
        <strain evidence="3">DSM 26921</strain>
    </source>
</reference>
<dbReference type="PROSITE" id="PS51819">
    <property type="entry name" value="VOC"/>
    <property type="match status" value="1"/>
</dbReference>
<organism evidence="2 3">
    <name type="scientific">Litoreibacter janthinus</name>
    <dbReference type="NCBI Taxonomy" id="670154"/>
    <lineage>
        <taxon>Bacteria</taxon>
        <taxon>Pseudomonadati</taxon>
        <taxon>Pseudomonadota</taxon>
        <taxon>Alphaproteobacteria</taxon>
        <taxon>Rhodobacterales</taxon>
        <taxon>Roseobacteraceae</taxon>
        <taxon>Litoreibacter</taxon>
    </lineage>
</organism>
<dbReference type="Proteomes" id="UP000199658">
    <property type="component" value="Unassembled WGS sequence"/>
</dbReference>
<keyword evidence="2" id="KW-0560">Oxidoreductase</keyword>
<protein>
    <submittedName>
        <fullName evidence="2">Catechol 2,3-dioxygenase</fullName>
    </submittedName>
</protein>
<dbReference type="InterPro" id="IPR029068">
    <property type="entry name" value="Glyas_Bleomycin-R_OHBP_Dase"/>
</dbReference>
<gene>
    <name evidence="2" type="ORF">SAMN04488002_2507</name>
</gene>
<dbReference type="InterPro" id="IPR037523">
    <property type="entry name" value="VOC_core"/>
</dbReference>
<dbReference type="PANTHER" id="PTHR36437:SF2">
    <property type="entry name" value="GLYOXALASE_BLEOMYCIN RESISTANCE PROTEIN_DIOXYGENASE"/>
    <property type="match status" value="1"/>
</dbReference>
<dbReference type="GO" id="GO:0051213">
    <property type="term" value="F:dioxygenase activity"/>
    <property type="evidence" value="ECO:0007669"/>
    <property type="project" value="UniProtKB-KW"/>
</dbReference>
<dbReference type="RefSeq" id="WP_090217260.1">
    <property type="nucleotide sequence ID" value="NZ_FOYO01000001.1"/>
</dbReference>
<dbReference type="SUPFAM" id="SSF54593">
    <property type="entry name" value="Glyoxalase/Bleomycin resistance protein/Dihydroxybiphenyl dioxygenase"/>
    <property type="match status" value="1"/>
</dbReference>
<dbReference type="Pfam" id="PF00903">
    <property type="entry name" value="Glyoxalase"/>
    <property type="match status" value="1"/>
</dbReference>
<proteinExistence type="predicted"/>
<dbReference type="InterPro" id="IPR004360">
    <property type="entry name" value="Glyas_Fos-R_dOase_dom"/>
</dbReference>
<dbReference type="EMBL" id="FOYO01000001">
    <property type="protein sequence ID" value="SFR49366.1"/>
    <property type="molecule type" value="Genomic_DNA"/>
</dbReference>
<dbReference type="OrthoDB" id="9794917at2"/>
<dbReference type="PANTHER" id="PTHR36437">
    <property type="entry name" value="GLYOXALASE/BLEOMYCIN RESISTANCE PROTEIN/DIOXYGENASE"/>
    <property type="match status" value="1"/>
</dbReference>
<evidence type="ECO:0000259" key="1">
    <source>
        <dbReference type="PROSITE" id="PS51819"/>
    </source>
</evidence>